<protein>
    <submittedName>
        <fullName evidence="1">TRAP-type uncharacterized transport system, periplasmic component</fullName>
    </submittedName>
</protein>
<dbReference type="RefSeq" id="WP_024099487.1">
    <property type="nucleotide sequence ID" value="NZ_CP010591.1"/>
</dbReference>
<organism evidence="1 2">
    <name type="scientific">Phaeobacter gallaeciensis</name>
    <dbReference type="NCBI Taxonomy" id="60890"/>
    <lineage>
        <taxon>Bacteria</taxon>
        <taxon>Pseudomonadati</taxon>
        <taxon>Pseudomonadota</taxon>
        <taxon>Alphaproteobacteria</taxon>
        <taxon>Rhodobacterales</taxon>
        <taxon>Roseobacteraceae</taxon>
        <taxon>Phaeobacter</taxon>
    </lineage>
</organism>
<evidence type="ECO:0000313" key="2">
    <source>
        <dbReference type="Proteomes" id="UP000217545"/>
    </source>
</evidence>
<dbReference type="PANTHER" id="PTHR42941:SF1">
    <property type="entry name" value="SLL1037 PROTEIN"/>
    <property type="match status" value="1"/>
</dbReference>
<proteinExistence type="predicted"/>
<dbReference type="EMBL" id="CP010786">
    <property type="protein sequence ID" value="ATF08039.1"/>
    <property type="molecule type" value="Genomic_DNA"/>
</dbReference>
<dbReference type="AlphaFoldDB" id="A0AAC9ZEN0"/>
<evidence type="ECO:0000313" key="1">
    <source>
        <dbReference type="EMBL" id="ATF08039.1"/>
    </source>
</evidence>
<dbReference type="InterPro" id="IPR011852">
    <property type="entry name" value="TRAP_TAXI"/>
</dbReference>
<dbReference type="Gene3D" id="3.40.190.10">
    <property type="entry name" value="Periplasmic binding protein-like II"/>
    <property type="match status" value="2"/>
</dbReference>
<dbReference type="SUPFAM" id="SSF53850">
    <property type="entry name" value="Periplasmic binding protein-like II"/>
    <property type="match status" value="1"/>
</dbReference>
<dbReference type="PANTHER" id="PTHR42941">
    <property type="entry name" value="SLL1037 PROTEIN"/>
    <property type="match status" value="1"/>
</dbReference>
<sequence>MASATDRQVQPQLDRSVHLNFTGDWGQANFHRICSWLCQEVCDRTAKGSRVGIWNLIAGADSPIAVSKGEMDLCIATPVQMLPGALAGEGIFEGNPLPRLRTLAILPQTDRMVFAIDPKYGITSFEELRQKKPPITLATSEDDGVNLIGYTAARYLEAHGIDRATLESWGGHLVTDTRPEQSVFRMRDGEVDALLQEAYMTPWWRDAVARRSLTFLPAESAALTKLEEQYGWQRATIPANFWEGQTEALAALNFSDFAVLVRDDMPEDLAHLLTWCLVETREVIEQQFRHIPPEHSPLSYPLEPKRMAASPIPLHPGAARYYKEAGVIG</sequence>
<dbReference type="Proteomes" id="UP000217545">
    <property type="component" value="Plasmid pP63_b"/>
</dbReference>
<geneLocation type="plasmid" evidence="2">
    <name>pp63_b</name>
</geneLocation>
<name>A0AAC9ZEN0_9RHOB</name>
<accession>A0AAC9ZEN0</accession>
<reference evidence="1 2" key="1">
    <citation type="journal article" date="2017" name="Front. Microbiol.">
        <title>Phaeobacter piscinae sp. nov., a species of the Roseobacter group and potential aquaculture probiont.</title>
        <authorList>
            <person name="Sonnenschein E.C."/>
            <person name="Phippen C.B.W."/>
            <person name="Nielsen K.F."/>
            <person name="Mateiu R.V."/>
            <person name="Melchiorsen J."/>
            <person name="Gram L."/>
            <person name="Overmann J."/>
            <person name="Freese H.M."/>
        </authorList>
    </citation>
    <scope>NUCLEOTIDE SEQUENCE [LARGE SCALE GENOMIC DNA]</scope>
    <source>
        <strain evidence="1 2">P63</strain>
    </source>
</reference>
<dbReference type="GeneID" id="31848486"/>
<gene>
    <name evidence="1" type="ORF">PhaeoP63_04007</name>
</gene>
<dbReference type="Pfam" id="PF16868">
    <property type="entry name" value="NMT1_3"/>
    <property type="match status" value="1"/>
</dbReference>
<keyword evidence="1" id="KW-0614">Plasmid</keyword>